<dbReference type="InterPro" id="IPR022168">
    <property type="entry name" value="GARIL-like_Rab2B-bd"/>
</dbReference>
<dbReference type="AlphaFoldDB" id="A0A8C4XAN1"/>
<sequence length="243" mass="27170">MSRPCLQRVLISKVRGVLKMSKITALKLTTDEIGRLAVRCSEDDQKTLHAFCGNVILENNFVEVTRSGHFHSQAGLSVVTLLVASTNPFLRMPDKLLVGRPVPRVLGAKEDGHLHRGLRHLQSKYVKLTVHSEALRLLRLELRAGPVYYLRLLVAPGAAKDAFDLWVKLAVKLREMSPEEEKARPYEGCCVSCDEDDGEKEKSVKMSQLRGLTSDHRLGLHGLVYPHLGVVQSARWDIGMMKS</sequence>
<reference evidence="3" key="3">
    <citation type="submission" date="2025-09" db="UniProtKB">
        <authorList>
            <consortium name="Ensembl"/>
        </authorList>
    </citation>
    <scope>IDENTIFICATION</scope>
</reference>
<feature type="domain" description="Golgi associated RAB2 interactor protein-like Rab2B-binding" evidence="2">
    <location>
        <begin position="124"/>
        <end position="181"/>
    </location>
</feature>
<protein>
    <recommendedName>
        <fullName evidence="2">Golgi associated RAB2 interactor protein-like Rab2B-binding domain-containing protein</fullName>
    </recommendedName>
</protein>
<dbReference type="PANTHER" id="PTHR22574:SF14">
    <property type="entry name" value="INTEGRAL MEMBRANE PROTEIN"/>
    <property type="match status" value="1"/>
</dbReference>
<name>A0A8C4XAN1_ERPCA</name>
<evidence type="ECO:0000256" key="1">
    <source>
        <dbReference type="ARBA" id="ARBA00038379"/>
    </source>
</evidence>
<proteinExistence type="inferred from homology"/>
<evidence type="ECO:0000259" key="2">
    <source>
        <dbReference type="Pfam" id="PF12480"/>
    </source>
</evidence>
<dbReference type="GO" id="GO:0005634">
    <property type="term" value="C:nucleus"/>
    <property type="evidence" value="ECO:0007669"/>
    <property type="project" value="TreeGrafter"/>
</dbReference>
<evidence type="ECO:0000313" key="4">
    <source>
        <dbReference type="Proteomes" id="UP000694620"/>
    </source>
</evidence>
<comment type="similarity">
    <text evidence="1">Belongs to the GARIN family.</text>
</comment>
<reference evidence="3" key="2">
    <citation type="submission" date="2025-08" db="UniProtKB">
        <authorList>
            <consortium name="Ensembl"/>
        </authorList>
    </citation>
    <scope>IDENTIFICATION</scope>
</reference>
<accession>A0A8C4XAN1</accession>
<keyword evidence="4" id="KW-1185">Reference proteome</keyword>
<dbReference type="PANTHER" id="PTHR22574">
    <property type="match status" value="1"/>
</dbReference>
<reference evidence="3" key="1">
    <citation type="submission" date="2021-06" db="EMBL/GenBank/DDBJ databases">
        <authorList>
            <consortium name="Wellcome Sanger Institute Data Sharing"/>
        </authorList>
    </citation>
    <scope>NUCLEOTIDE SEQUENCE [LARGE SCALE GENOMIC DNA]</scope>
</reference>
<dbReference type="Pfam" id="PF12480">
    <property type="entry name" value="GARIL_Rab2_bd"/>
    <property type="match status" value="1"/>
</dbReference>
<evidence type="ECO:0000313" key="3">
    <source>
        <dbReference type="Ensembl" id="ENSECRP00000016986.1"/>
    </source>
</evidence>
<organism evidence="3 4">
    <name type="scientific">Erpetoichthys calabaricus</name>
    <name type="common">Rope fish</name>
    <name type="synonym">Calamoichthys calabaricus</name>
    <dbReference type="NCBI Taxonomy" id="27687"/>
    <lineage>
        <taxon>Eukaryota</taxon>
        <taxon>Metazoa</taxon>
        <taxon>Chordata</taxon>
        <taxon>Craniata</taxon>
        <taxon>Vertebrata</taxon>
        <taxon>Euteleostomi</taxon>
        <taxon>Actinopterygii</taxon>
        <taxon>Polypteriformes</taxon>
        <taxon>Polypteridae</taxon>
        <taxon>Erpetoichthys</taxon>
    </lineage>
</organism>
<dbReference type="Ensembl" id="ENSECRT00000017299.1">
    <property type="protein sequence ID" value="ENSECRP00000016986.1"/>
    <property type="gene ID" value="ENSECRG00000011285.1"/>
</dbReference>
<dbReference type="Proteomes" id="UP000694620">
    <property type="component" value="Chromosome 14"/>
</dbReference>